<reference evidence="8" key="1">
    <citation type="submission" date="2022-12" db="EMBL/GenBank/DDBJ databases">
        <authorList>
            <person name="Petersen C."/>
        </authorList>
    </citation>
    <scope>NUCLEOTIDE SEQUENCE</scope>
    <source>
        <strain evidence="8">IBT 16125</strain>
    </source>
</reference>
<keyword evidence="9" id="KW-1185">Reference proteome</keyword>
<dbReference type="GO" id="GO:0016020">
    <property type="term" value="C:membrane"/>
    <property type="evidence" value="ECO:0007669"/>
    <property type="project" value="UniProtKB-SubCell"/>
</dbReference>
<keyword evidence="5 6" id="KW-0472">Membrane</keyword>
<evidence type="ECO:0000256" key="5">
    <source>
        <dbReference type="ARBA" id="ARBA00023136"/>
    </source>
</evidence>
<name>A0AAD6C2H7_9EURO</name>
<dbReference type="InterPro" id="IPR011701">
    <property type="entry name" value="MFS"/>
</dbReference>
<proteinExistence type="predicted"/>
<evidence type="ECO:0000256" key="1">
    <source>
        <dbReference type="ARBA" id="ARBA00004141"/>
    </source>
</evidence>
<comment type="caution">
    <text evidence="8">The sequence shown here is derived from an EMBL/GenBank/DDBJ whole genome shotgun (WGS) entry which is preliminary data.</text>
</comment>
<dbReference type="Proteomes" id="UP001213681">
    <property type="component" value="Unassembled WGS sequence"/>
</dbReference>
<accession>A0AAD6C2H7</accession>
<reference evidence="8" key="2">
    <citation type="journal article" date="2023" name="IMA Fungus">
        <title>Comparative genomic study of the Penicillium genus elucidates a diverse pangenome and 15 lateral gene transfer events.</title>
        <authorList>
            <person name="Petersen C."/>
            <person name="Sorensen T."/>
            <person name="Nielsen M.R."/>
            <person name="Sondergaard T.E."/>
            <person name="Sorensen J.L."/>
            <person name="Fitzpatrick D.A."/>
            <person name="Frisvad J.C."/>
            <person name="Nielsen K.L."/>
        </authorList>
    </citation>
    <scope>NUCLEOTIDE SEQUENCE</scope>
    <source>
        <strain evidence="8">IBT 16125</strain>
    </source>
</reference>
<evidence type="ECO:0000259" key="7">
    <source>
        <dbReference type="PROSITE" id="PS50850"/>
    </source>
</evidence>
<keyword evidence="4 6" id="KW-1133">Transmembrane helix</keyword>
<dbReference type="SUPFAM" id="SSF103473">
    <property type="entry name" value="MFS general substrate transporter"/>
    <property type="match status" value="1"/>
</dbReference>
<keyword evidence="2" id="KW-0813">Transport</keyword>
<feature type="domain" description="Major facilitator superfamily (MFS) profile" evidence="7">
    <location>
        <begin position="51"/>
        <end position="336"/>
    </location>
</feature>
<dbReference type="PROSITE" id="PS50850">
    <property type="entry name" value="MFS"/>
    <property type="match status" value="1"/>
</dbReference>
<dbReference type="FunFam" id="1.20.1250.20:FF:000018">
    <property type="entry name" value="MFS transporter permease"/>
    <property type="match status" value="1"/>
</dbReference>
<feature type="transmembrane region" description="Helical" evidence="6">
    <location>
        <begin position="179"/>
        <end position="199"/>
    </location>
</feature>
<evidence type="ECO:0000256" key="6">
    <source>
        <dbReference type="SAM" id="Phobius"/>
    </source>
</evidence>
<protein>
    <recommendedName>
        <fullName evidence="7">Major facilitator superfamily (MFS) profile domain-containing protein</fullName>
    </recommendedName>
</protein>
<dbReference type="PANTHER" id="PTHR43791">
    <property type="entry name" value="PERMEASE-RELATED"/>
    <property type="match status" value="1"/>
</dbReference>
<evidence type="ECO:0000256" key="2">
    <source>
        <dbReference type="ARBA" id="ARBA00022448"/>
    </source>
</evidence>
<evidence type="ECO:0000256" key="3">
    <source>
        <dbReference type="ARBA" id="ARBA00022692"/>
    </source>
</evidence>
<feature type="transmembrane region" description="Helical" evidence="6">
    <location>
        <begin position="148"/>
        <end position="167"/>
    </location>
</feature>
<feature type="transmembrane region" description="Helical" evidence="6">
    <location>
        <begin position="117"/>
        <end position="136"/>
    </location>
</feature>
<dbReference type="GO" id="GO:0022857">
    <property type="term" value="F:transmembrane transporter activity"/>
    <property type="evidence" value="ECO:0007669"/>
    <property type="project" value="InterPro"/>
</dbReference>
<dbReference type="Gene3D" id="1.20.1250.20">
    <property type="entry name" value="MFS general substrate transporter like domains"/>
    <property type="match status" value="1"/>
</dbReference>
<comment type="subcellular location">
    <subcellularLocation>
        <location evidence="1">Membrane</location>
        <topology evidence="1">Multi-pass membrane protein</topology>
    </subcellularLocation>
</comment>
<sequence length="336" mass="36873">MDHESRIKKSSPEVDNDHVDIQRKSISAAEMETTFDPMVCKRLKLKADFILIPLLSLAYLFNSLDRSNMSNAHTAGLAEDLHLVGNQFNQALTYYQIPFIIFGPPVTMLTKQFGAGYTLPAMLLIFGAASLASGFVTSFKHLVACRVIVGAAEAGFLPSTIYYLSIWYTRKELASRIGVFYAALTASSAFGGLLAYGMFQIEGGSYFPWSYLFFLEGGLTILCGIILAVVLPSGPQSAWFLKPREKDVAILRLEQDSVSTVDTKFNWKEAFGEFYTPHGYLRCALSFCGGTLLTSNANFLAMVVARLGYDVVKTNLVSHSIHPRLACGLLGATSFS</sequence>
<dbReference type="InterPro" id="IPR020846">
    <property type="entry name" value="MFS_dom"/>
</dbReference>
<dbReference type="EMBL" id="JAPVEA010000008">
    <property type="protein sequence ID" value="KAJ5439899.1"/>
    <property type="molecule type" value="Genomic_DNA"/>
</dbReference>
<dbReference type="AlphaFoldDB" id="A0AAD6C2H7"/>
<keyword evidence="3 6" id="KW-0812">Transmembrane</keyword>
<evidence type="ECO:0000313" key="8">
    <source>
        <dbReference type="EMBL" id="KAJ5439899.1"/>
    </source>
</evidence>
<dbReference type="Pfam" id="PF07690">
    <property type="entry name" value="MFS_1"/>
    <property type="match status" value="1"/>
</dbReference>
<organism evidence="8 9">
    <name type="scientific">Penicillium daleae</name>
    <dbReference type="NCBI Taxonomy" id="63821"/>
    <lineage>
        <taxon>Eukaryota</taxon>
        <taxon>Fungi</taxon>
        <taxon>Dikarya</taxon>
        <taxon>Ascomycota</taxon>
        <taxon>Pezizomycotina</taxon>
        <taxon>Eurotiomycetes</taxon>
        <taxon>Eurotiomycetidae</taxon>
        <taxon>Eurotiales</taxon>
        <taxon>Aspergillaceae</taxon>
        <taxon>Penicillium</taxon>
    </lineage>
</organism>
<dbReference type="PANTHER" id="PTHR43791:SF50">
    <property type="entry name" value="TRANSPORTER, PUTATIVE (AFU_ORTHOLOGUE AFUA_2G00840)-RELATED"/>
    <property type="match status" value="1"/>
</dbReference>
<evidence type="ECO:0000256" key="4">
    <source>
        <dbReference type="ARBA" id="ARBA00022989"/>
    </source>
</evidence>
<feature type="transmembrane region" description="Helical" evidence="6">
    <location>
        <begin position="211"/>
        <end position="231"/>
    </location>
</feature>
<evidence type="ECO:0000313" key="9">
    <source>
        <dbReference type="Proteomes" id="UP001213681"/>
    </source>
</evidence>
<gene>
    <name evidence="8" type="ORF">N7458_010897</name>
</gene>
<dbReference type="GeneID" id="81604522"/>
<dbReference type="InterPro" id="IPR036259">
    <property type="entry name" value="MFS_trans_sf"/>
</dbReference>
<dbReference type="RefSeq" id="XP_056763128.1">
    <property type="nucleotide sequence ID" value="XM_056914279.1"/>
</dbReference>